<reference evidence="4 5" key="1">
    <citation type="submission" date="2024-04" db="EMBL/GenBank/DDBJ databases">
        <title>Human intestinal bacterial collection.</title>
        <authorList>
            <person name="Pauvert C."/>
            <person name="Hitch T.C.A."/>
            <person name="Clavel T."/>
        </authorList>
    </citation>
    <scope>NUCLEOTIDE SEQUENCE [LARGE SCALE GENOMIC DNA]</scope>
    <source>
        <strain evidence="4 5">CLA-SR-H026</strain>
    </source>
</reference>
<feature type="transmembrane region" description="Helical" evidence="2">
    <location>
        <begin position="245"/>
        <end position="264"/>
    </location>
</feature>
<keyword evidence="4" id="KW-0012">Acyltransferase</keyword>
<dbReference type="GO" id="GO:0016746">
    <property type="term" value="F:acyltransferase activity"/>
    <property type="evidence" value="ECO:0007669"/>
    <property type="project" value="UniProtKB-KW"/>
</dbReference>
<feature type="transmembrane region" description="Helical" evidence="2">
    <location>
        <begin position="100"/>
        <end position="121"/>
    </location>
</feature>
<proteinExistence type="predicted"/>
<keyword evidence="2" id="KW-1133">Transmembrane helix</keyword>
<organism evidence="4 5">
    <name type="scientific">Aedoeadaptatus acetigenes</name>
    <dbReference type="NCBI Taxonomy" id="2981723"/>
    <lineage>
        <taxon>Bacteria</taxon>
        <taxon>Bacillati</taxon>
        <taxon>Bacillota</taxon>
        <taxon>Tissierellia</taxon>
        <taxon>Tissierellales</taxon>
        <taxon>Peptoniphilaceae</taxon>
        <taxon>Aedoeadaptatus</taxon>
    </lineage>
</organism>
<feature type="transmembrane region" description="Helical" evidence="2">
    <location>
        <begin position="276"/>
        <end position="293"/>
    </location>
</feature>
<keyword evidence="4" id="KW-0808">Transferase</keyword>
<name>A0ABV1J6R5_9FIRM</name>
<dbReference type="PANTHER" id="PTHR23028">
    <property type="entry name" value="ACETYLTRANSFERASE"/>
    <property type="match status" value="1"/>
</dbReference>
<feature type="transmembrane region" description="Helical" evidence="2">
    <location>
        <begin position="12"/>
        <end position="31"/>
    </location>
</feature>
<dbReference type="Pfam" id="PF01757">
    <property type="entry name" value="Acyl_transf_3"/>
    <property type="match status" value="1"/>
</dbReference>
<feature type="transmembrane region" description="Helical" evidence="2">
    <location>
        <begin position="127"/>
        <end position="147"/>
    </location>
</feature>
<feature type="transmembrane region" description="Helical" evidence="2">
    <location>
        <begin position="342"/>
        <end position="360"/>
    </location>
</feature>
<evidence type="ECO:0000256" key="1">
    <source>
        <dbReference type="SAM" id="MobiDB-lite"/>
    </source>
</evidence>
<feature type="transmembrane region" description="Helical" evidence="2">
    <location>
        <begin position="69"/>
        <end position="88"/>
    </location>
</feature>
<feature type="compositionally biased region" description="Basic and acidic residues" evidence="1">
    <location>
        <begin position="586"/>
        <end position="607"/>
    </location>
</feature>
<sequence length="616" mass="69506">MSIKERKTAEGVKGFALCFILLYMAFSRVFLGGHLGYQMLFALMGYETFRRYIRDKTYPGPFLVEKVRAYWPELFAMVAIVTAIYALFFYADMPLVRGQALWSLLFANNIFQSLAGHPLSIEQPSPFGHLWFVSLLMQCYLIFTLAIAGKKTRQKIISVAFFGGVISLISALIMGIFGGLDLAEARIFYSPESRLFSFFILFPAVLYELMGKGRGKVANRDMAMLGIMIVFVILLLFMAEAGPAYFGGLFLTSLLLNFFILFLFRDGNAFESVFQFPLFTFIGERAYSIYLYSMPTFFFTKALAERLQLAGGLWIPLAFILLLIVAQGSYYVFQVKGLSNKWVYAMLATLFGGLMIMTYATQGPEVMKRETPTKPVVKTVKPKEDEREQKKASLTERFEPSNELAAAIEQVNAQKPYYKLTNEDLGKLQNQKGLLLGDGSAQSAREAYLRLMPNLQVIGSENLNPSWYVRRIKEYTDDGPIILQIGNDGALTFDAVDEIVKTAEGRPLFLFNVVADPSYEDKNNDILQRVADKYANVALIDWYKDAKNQSDFYDDEGHMKDPAKRLMSHMLGHCLLYNMPEAVVKPDDGDKAKHAKTEENLAAKENDDVPDVGDSN</sequence>
<evidence type="ECO:0000256" key="2">
    <source>
        <dbReference type="SAM" id="Phobius"/>
    </source>
</evidence>
<dbReference type="InterPro" id="IPR002656">
    <property type="entry name" value="Acyl_transf_3_dom"/>
</dbReference>
<accession>A0ABV1J6R5</accession>
<dbReference type="InterPro" id="IPR050879">
    <property type="entry name" value="Acyltransferase_3"/>
</dbReference>
<evidence type="ECO:0000259" key="3">
    <source>
        <dbReference type="Pfam" id="PF01757"/>
    </source>
</evidence>
<evidence type="ECO:0000313" key="4">
    <source>
        <dbReference type="EMBL" id="MEQ3353892.1"/>
    </source>
</evidence>
<feature type="transmembrane region" description="Helical" evidence="2">
    <location>
        <begin position="192"/>
        <end position="210"/>
    </location>
</feature>
<protein>
    <submittedName>
        <fullName evidence="4">Acyltransferase family protein</fullName>
        <ecNumber evidence="4">2.3.1.-</ecNumber>
    </submittedName>
</protein>
<feature type="region of interest" description="Disordered" evidence="1">
    <location>
        <begin position="586"/>
        <end position="616"/>
    </location>
</feature>
<gene>
    <name evidence="4" type="ORF">AAA081_06255</name>
</gene>
<dbReference type="Proteomes" id="UP001481872">
    <property type="component" value="Unassembled WGS sequence"/>
</dbReference>
<keyword evidence="2" id="KW-0472">Membrane</keyword>
<feature type="domain" description="Acyltransferase 3" evidence="3">
    <location>
        <begin position="31"/>
        <end position="326"/>
    </location>
</feature>
<feature type="transmembrane region" description="Helical" evidence="2">
    <location>
        <begin position="222"/>
        <end position="239"/>
    </location>
</feature>
<feature type="transmembrane region" description="Helical" evidence="2">
    <location>
        <begin position="313"/>
        <end position="333"/>
    </location>
</feature>
<dbReference type="EMBL" id="JBBNPS010000016">
    <property type="protein sequence ID" value="MEQ3353892.1"/>
    <property type="molecule type" value="Genomic_DNA"/>
</dbReference>
<dbReference type="RefSeq" id="WP_349054175.1">
    <property type="nucleotide sequence ID" value="NZ_JBBNPS010000016.1"/>
</dbReference>
<keyword evidence="5" id="KW-1185">Reference proteome</keyword>
<evidence type="ECO:0000313" key="5">
    <source>
        <dbReference type="Proteomes" id="UP001481872"/>
    </source>
</evidence>
<dbReference type="PANTHER" id="PTHR23028:SF53">
    <property type="entry name" value="ACYL_TRANSF_3 DOMAIN-CONTAINING PROTEIN"/>
    <property type="match status" value="1"/>
</dbReference>
<dbReference type="EC" id="2.3.1.-" evidence="4"/>
<keyword evidence="2" id="KW-0812">Transmembrane</keyword>
<feature type="transmembrane region" description="Helical" evidence="2">
    <location>
        <begin position="159"/>
        <end position="180"/>
    </location>
</feature>
<comment type="caution">
    <text evidence="4">The sequence shown here is derived from an EMBL/GenBank/DDBJ whole genome shotgun (WGS) entry which is preliminary data.</text>
</comment>